<comment type="caution">
    <text evidence="7">The sequence shown here is derived from an EMBL/GenBank/DDBJ whole genome shotgun (WGS) entry which is preliminary data.</text>
</comment>
<reference evidence="7 8" key="1">
    <citation type="submission" date="2020-04" db="EMBL/GenBank/DDBJ databases">
        <title>Description of novel Gluconacetobacter.</title>
        <authorList>
            <person name="Sombolestani A."/>
        </authorList>
    </citation>
    <scope>NUCLEOTIDE SEQUENCE [LARGE SCALE GENOMIC DNA]</scope>
    <source>
        <strain evidence="7 8">LMG 27725</strain>
    </source>
</reference>
<keyword evidence="4 7" id="KW-0808">Transferase</keyword>
<evidence type="ECO:0000313" key="7">
    <source>
        <dbReference type="EMBL" id="MBB2181002.1"/>
    </source>
</evidence>
<name>A0A7W4P888_9PROT</name>
<keyword evidence="2" id="KW-0169">Cobalamin biosynthesis</keyword>
<dbReference type="InterPro" id="IPR029063">
    <property type="entry name" value="SAM-dependent_MTases_sf"/>
</dbReference>
<dbReference type="GO" id="GO:0009236">
    <property type="term" value="P:cobalamin biosynthetic process"/>
    <property type="evidence" value="ECO:0007669"/>
    <property type="project" value="UniProtKB-UniPathway"/>
</dbReference>
<evidence type="ECO:0000313" key="8">
    <source>
        <dbReference type="Proteomes" id="UP000525623"/>
    </source>
</evidence>
<gene>
    <name evidence="7" type="primary">cbiE</name>
    <name evidence="7" type="ORF">HLH29_17890</name>
</gene>
<evidence type="ECO:0000256" key="2">
    <source>
        <dbReference type="ARBA" id="ARBA00022573"/>
    </source>
</evidence>
<dbReference type="InterPro" id="IPR014008">
    <property type="entry name" value="Cbl_synth_MTase_CbiT"/>
</dbReference>
<organism evidence="7 8">
    <name type="scientific">Gluconacetobacter tumulicola</name>
    <dbReference type="NCBI Taxonomy" id="1017177"/>
    <lineage>
        <taxon>Bacteria</taxon>
        <taxon>Pseudomonadati</taxon>
        <taxon>Pseudomonadota</taxon>
        <taxon>Alphaproteobacteria</taxon>
        <taxon>Acetobacterales</taxon>
        <taxon>Acetobacteraceae</taxon>
        <taxon>Gluconacetobacter</taxon>
    </lineage>
</organism>
<protein>
    <submittedName>
        <fullName evidence="7">Precorrin-6y C5,15-methyltransferase (Decarboxylating) subunit CbiE</fullName>
    </submittedName>
</protein>
<dbReference type="Pfam" id="PF00590">
    <property type="entry name" value="TP_methylase"/>
    <property type="match status" value="1"/>
</dbReference>
<dbReference type="SUPFAM" id="SSF53335">
    <property type="entry name" value="S-adenosyl-L-methionine-dependent methyltransferases"/>
    <property type="match status" value="1"/>
</dbReference>
<dbReference type="SUPFAM" id="SSF53790">
    <property type="entry name" value="Tetrapyrrole methylase"/>
    <property type="match status" value="1"/>
</dbReference>
<evidence type="ECO:0000256" key="1">
    <source>
        <dbReference type="ARBA" id="ARBA00004953"/>
    </source>
</evidence>
<keyword evidence="3 7" id="KW-0489">Methyltransferase</keyword>
<dbReference type="PIRSF" id="PIRSF036428">
    <property type="entry name" value="CobL"/>
    <property type="match status" value="1"/>
</dbReference>
<keyword evidence="8" id="KW-1185">Reference proteome</keyword>
<evidence type="ECO:0000256" key="3">
    <source>
        <dbReference type="ARBA" id="ARBA00022603"/>
    </source>
</evidence>
<dbReference type="CDD" id="cd11644">
    <property type="entry name" value="Precorrin-6Y-MT"/>
    <property type="match status" value="1"/>
</dbReference>
<proteinExistence type="predicted"/>
<evidence type="ECO:0000256" key="5">
    <source>
        <dbReference type="ARBA" id="ARBA00022691"/>
    </source>
</evidence>
<evidence type="ECO:0000256" key="4">
    <source>
        <dbReference type="ARBA" id="ARBA00022679"/>
    </source>
</evidence>
<dbReference type="Gene3D" id="3.40.50.150">
    <property type="entry name" value="Vaccinia Virus protein VP39"/>
    <property type="match status" value="1"/>
</dbReference>
<dbReference type="GO" id="GO:0008276">
    <property type="term" value="F:protein methyltransferase activity"/>
    <property type="evidence" value="ECO:0007669"/>
    <property type="project" value="InterPro"/>
</dbReference>
<sequence>MVEPWLAIIGIGEDGMAGLSASCHAELARAEVIFGGPRHLALVEAADRGRAWPVPFSVDPVLAERGRRVVALASGDPFWFGAGASLAARLDPGEWVAHPAPSTFSLAAGRLGWRLEQVSCRGLHAAPFERLIPALHANGRAICLLRHGPAAGDLAQWLVGRGFGASTLHVMEALGGPRERIRTVLAADFAFTDVAAPVAVAIAMSGPPGLSRASGLPDSTFIHDGQITKRPIRALTLSVLAPRPGEILWDLGAGSGSISAEWCLAGGQAIAVEIRADRAETIRANARTLGLDHLLRVVEGAAPTALAGLPDPDAVFIGGGAHAALLDHLWAMLPSGTRIVANGVTLETEALLTLWHGQKGGELLRIELASAAPLGSMRGWRPARPVVQWSVTR</sequence>
<dbReference type="InterPro" id="IPR035996">
    <property type="entry name" value="4pyrrol_Methylase_sf"/>
</dbReference>
<dbReference type="Proteomes" id="UP000525623">
    <property type="component" value="Unassembled WGS sequence"/>
</dbReference>
<keyword evidence="5" id="KW-0949">S-adenosyl-L-methionine</keyword>
<dbReference type="InterPro" id="IPR050714">
    <property type="entry name" value="Cobalamin_biosynth_MTase"/>
</dbReference>
<dbReference type="NCBIfam" id="TIGR02469">
    <property type="entry name" value="CbiT"/>
    <property type="match status" value="1"/>
</dbReference>
<dbReference type="InterPro" id="IPR014777">
    <property type="entry name" value="4pyrrole_Mease_sub1"/>
</dbReference>
<dbReference type="UniPathway" id="UPA00148"/>
<dbReference type="InterPro" id="IPR000878">
    <property type="entry name" value="4pyrrol_Mease"/>
</dbReference>
<dbReference type="NCBIfam" id="TIGR02467">
    <property type="entry name" value="CbiE"/>
    <property type="match status" value="1"/>
</dbReference>
<dbReference type="EMBL" id="JABEQL010000038">
    <property type="protein sequence ID" value="MBB2181002.1"/>
    <property type="molecule type" value="Genomic_DNA"/>
</dbReference>
<dbReference type="RefSeq" id="WP_182968730.1">
    <property type="nucleotide sequence ID" value="NZ_BAABGC010000055.1"/>
</dbReference>
<dbReference type="Gene3D" id="3.40.1010.10">
    <property type="entry name" value="Cobalt-precorrin-4 Transmethylase, Domain 1"/>
    <property type="match status" value="1"/>
</dbReference>
<dbReference type="InterPro" id="IPR012818">
    <property type="entry name" value="CbiE"/>
</dbReference>
<evidence type="ECO:0000259" key="6">
    <source>
        <dbReference type="Pfam" id="PF00590"/>
    </source>
</evidence>
<feature type="domain" description="Tetrapyrrole methylase" evidence="6">
    <location>
        <begin position="6"/>
        <end position="187"/>
    </location>
</feature>
<dbReference type="InterPro" id="IPR006365">
    <property type="entry name" value="Cbl_synth_CobL"/>
</dbReference>
<dbReference type="GO" id="GO:0032259">
    <property type="term" value="P:methylation"/>
    <property type="evidence" value="ECO:0007669"/>
    <property type="project" value="UniProtKB-KW"/>
</dbReference>
<dbReference type="AlphaFoldDB" id="A0A7W4P888"/>
<dbReference type="PANTHER" id="PTHR43182">
    <property type="entry name" value="COBALT-PRECORRIN-6B C(15)-METHYLTRANSFERASE (DECARBOXYLATING)"/>
    <property type="match status" value="1"/>
</dbReference>
<accession>A0A7W4P888</accession>
<comment type="pathway">
    <text evidence="1">Cofactor biosynthesis; adenosylcobalamin biosynthesis.</text>
</comment>
<dbReference type="PANTHER" id="PTHR43182:SF1">
    <property type="entry name" value="COBALT-PRECORRIN-7 C(5)-METHYLTRANSFERASE"/>
    <property type="match status" value="1"/>
</dbReference>